<comment type="caution">
    <text evidence="1">The sequence shown here is derived from an EMBL/GenBank/DDBJ whole genome shotgun (WGS) entry which is preliminary data.</text>
</comment>
<proteinExistence type="predicted"/>
<organism evidence="1 2">
    <name type="scientific">Novipirellula artificiosorum</name>
    <dbReference type="NCBI Taxonomy" id="2528016"/>
    <lineage>
        <taxon>Bacteria</taxon>
        <taxon>Pseudomonadati</taxon>
        <taxon>Planctomycetota</taxon>
        <taxon>Planctomycetia</taxon>
        <taxon>Pirellulales</taxon>
        <taxon>Pirellulaceae</taxon>
        <taxon>Novipirellula</taxon>
    </lineage>
</organism>
<gene>
    <name evidence="1" type="ORF">Poly41_67250</name>
</gene>
<reference evidence="1 2" key="1">
    <citation type="submission" date="2019-02" db="EMBL/GenBank/DDBJ databases">
        <title>Deep-cultivation of Planctomycetes and their phenomic and genomic characterization uncovers novel biology.</title>
        <authorList>
            <person name="Wiegand S."/>
            <person name="Jogler M."/>
            <person name="Boedeker C."/>
            <person name="Pinto D."/>
            <person name="Vollmers J."/>
            <person name="Rivas-Marin E."/>
            <person name="Kohn T."/>
            <person name="Peeters S.H."/>
            <person name="Heuer A."/>
            <person name="Rast P."/>
            <person name="Oberbeckmann S."/>
            <person name="Bunk B."/>
            <person name="Jeske O."/>
            <person name="Meyerdierks A."/>
            <person name="Storesund J.E."/>
            <person name="Kallscheuer N."/>
            <person name="Luecker S."/>
            <person name="Lage O.M."/>
            <person name="Pohl T."/>
            <person name="Merkel B.J."/>
            <person name="Hornburger P."/>
            <person name="Mueller R.-W."/>
            <person name="Bruemmer F."/>
            <person name="Labrenz M."/>
            <person name="Spormann A.M."/>
            <person name="Op Den Camp H."/>
            <person name="Overmann J."/>
            <person name="Amann R."/>
            <person name="Jetten M.S.M."/>
            <person name="Mascher T."/>
            <person name="Medema M.H."/>
            <person name="Devos D.P."/>
            <person name="Kaster A.-K."/>
            <person name="Ovreas L."/>
            <person name="Rohde M."/>
            <person name="Galperin M.Y."/>
            <person name="Jogler C."/>
        </authorList>
    </citation>
    <scope>NUCLEOTIDE SEQUENCE [LARGE SCALE GENOMIC DNA]</scope>
    <source>
        <strain evidence="1 2">Poly41</strain>
    </source>
</reference>
<keyword evidence="2" id="KW-1185">Reference proteome</keyword>
<dbReference type="EMBL" id="SJPV01000023">
    <property type="protein sequence ID" value="TWU29153.1"/>
    <property type="molecule type" value="Genomic_DNA"/>
</dbReference>
<dbReference type="AlphaFoldDB" id="A0A5C6CW05"/>
<evidence type="ECO:0000313" key="1">
    <source>
        <dbReference type="EMBL" id="TWU29153.1"/>
    </source>
</evidence>
<evidence type="ECO:0000313" key="2">
    <source>
        <dbReference type="Proteomes" id="UP000319143"/>
    </source>
</evidence>
<accession>A0A5C6CW05</accession>
<sequence length="456" mass="49796">MENLASVVLLLFTPLFGGGCDEVVITSAQISPGDANHEASDPSTSKTIDVLTESASSGLDNEVVDGRSSDLVTGQPNGPAKVFGCLEYLGAFRIKQGDIARDLSAATTLIAPHPDGKRLYLATGRAQSATRVYIIDVPEPSLLDPHADPNQTPSVPCPDQRFEVLSDYVANANQGFSSGLSGMCCAEGRLFLNFARGYHVQGDIVPSLAEYDPHTLQRISPFKTMDRKTFTGQHPSDPNGRLTPLAGTPLAKYGDFLARASWLDKAYGPRQSILRVSGDSLLWSKLIYYTGDCQHSLATNYMSDGSGVFIDDYFVWPHRNGVGGWYGMADGTDGFGNFVAKPENWIPDMSQPDKGHHASPVHAYLAFAQAKELIEVCEGTRLASDVNITFEDITSILWDTSVDSEGRTQSRCRICTSLIRQRDLFYLAEAKADRTGEFYEHTPVIHVFKEQKEPAN</sequence>
<name>A0A5C6CW05_9BACT</name>
<dbReference type="RefSeq" id="WP_146531385.1">
    <property type="nucleotide sequence ID" value="NZ_SJPV01000023.1"/>
</dbReference>
<dbReference type="Proteomes" id="UP000319143">
    <property type="component" value="Unassembled WGS sequence"/>
</dbReference>
<protein>
    <submittedName>
        <fullName evidence="1">Uncharacterized protein</fullName>
    </submittedName>
</protein>